<dbReference type="RefSeq" id="WP_066194051.1">
    <property type="nucleotide sequence ID" value="NZ_JAFDQP010000003.1"/>
</dbReference>
<dbReference type="Gene3D" id="2.50.20.10">
    <property type="entry name" value="Lipoprotein localisation LolA/LolB/LppX"/>
    <property type="match status" value="1"/>
</dbReference>
<dbReference type="InterPro" id="IPR029046">
    <property type="entry name" value="LolA/LolB/LppX"/>
</dbReference>
<dbReference type="Proteomes" id="UP000233343">
    <property type="component" value="Unassembled WGS sequence"/>
</dbReference>
<proteinExistence type="predicted"/>
<evidence type="ECO:0000313" key="1">
    <source>
        <dbReference type="EMBL" id="PKG26324.1"/>
    </source>
</evidence>
<protein>
    <recommendedName>
        <fullName evidence="3">Outer membrane lipoprotein carrier protein LolA</fullName>
    </recommendedName>
</protein>
<comment type="caution">
    <text evidence="1">The sequence shown here is derived from an EMBL/GenBank/DDBJ whole genome shotgun (WGS) entry which is preliminary data.</text>
</comment>
<dbReference type="AlphaFoldDB" id="A0A2N0Z9Y3"/>
<dbReference type="SUPFAM" id="SSF89392">
    <property type="entry name" value="Prokaryotic lipoproteins and lipoprotein localization factors"/>
    <property type="match status" value="1"/>
</dbReference>
<dbReference type="PANTHER" id="PTHR37507:SF2">
    <property type="entry name" value="SPORULATION PROTEIN YDCC"/>
    <property type="match status" value="1"/>
</dbReference>
<dbReference type="PROSITE" id="PS51257">
    <property type="entry name" value="PROKAR_LIPOPROTEIN"/>
    <property type="match status" value="1"/>
</dbReference>
<accession>A0A2N0Z9Y3</accession>
<dbReference type="InterPro" id="IPR052944">
    <property type="entry name" value="Sporulation_related"/>
</dbReference>
<dbReference type="EMBL" id="PISD01000070">
    <property type="protein sequence ID" value="PKG26324.1"/>
    <property type="molecule type" value="Genomic_DNA"/>
</dbReference>
<evidence type="ECO:0000313" key="2">
    <source>
        <dbReference type="Proteomes" id="UP000233343"/>
    </source>
</evidence>
<sequence>MKVNKIMTSLCLTALIMTGCGTNMQQSADEVLSSFVTSTDELTSYYGEAEMKVYQGDELIEHSTIQEFVEKEKRKAITIDENSKNKSIALNDGKMLIVYDEGANQAFQAAIEEDEVIENSTQKEQFIQTLELVKDSHEKELIGEEKVNGFDTQHLKFIPKAKNSMLGEIDVWVDMENWSMIKTIVISGDNKTEMVYTKLDYSPDFTEDTFSLDLPNDVKIEKYEEPPAVSVEEAEQALGRPFLIMKEIEDYIVDKVEVNELGGEIDRTEITINYKKGDYQAFSLSVFPQPEGKDMAIQESELKVRGQNAEKWEEIDSVSWDEDGLRYTIVLMHPDLKLEEVIEMTDHMVVSAELSDSE</sequence>
<keyword evidence="2" id="KW-1185">Reference proteome</keyword>
<reference evidence="1 2" key="1">
    <citation type="journal article" date="2010" name="Int. J. Syst. Evol. Microbiol.">
        <title>Bacillus horneckiae sp. nov., isolated from a spacecraft-assembly clean room.</title>
        <authorList>
            <person name="Vaishampayan P."/>
            <person name="Probst A."/>
            <person name="Krishnamurthi S."/>
            <person name="Ghosh S."/>
            <person name="Osman S."/>
            <person name="McDowall A."/>
            <person name="Ruckmani A."/>
            <person name="Mayilraj S."/>
            <person name="Venkateswaran K."/>
        </authorList>
    </citation>
    <scope>NUCLEOTIDE SEQUENCE [LARGE SCALE GENOMIC DNA]</scope>
    <source>
        <strain evidence="2">1PO1SC</strain>
    </source>
</reference>
<organism evidence="1 2">
    <name type="scientific">Cytobacillus horneckiae</name>
    <dbReference type="NCBI Taxonomy" id="549687"/>
    <lineage>
        <taxon>Bacteria</taxon>
        <taxon>Bacillati</taxon>
        <taxon>Bacillota</taxon>
        <taxon>Bacilli</taxon>
        <taxon>Bacillales</taxon>
        <taxon>Bacillaceae</taxon>
        <taxon>Cytobacillus</taxon>
    </lineage>
</organism>
<dbReference type="PANTHER" id="PTHR37507">
    <property type="entry name" value="SPORULATION PROTEIN YDCC"/>
    <property type="match status" value="1"/>
</dbReference>
<name>A0A2N0Z9Y3_9BACI</name>
<evidence type="ECO:0008006" key="3">
    <source>
        <dbReference type="Google" id="ProtNLM"/>
    </source>
</evidence>
<gene>
    <name evidence="1" type="ORF">CWS20_24545</name>
</gene>